<evidence type="ECO:0000313" key="3">
    <source>
        <dbReference type="Proteomes" id="UP000266506"/>
    </source>
</evidence>
<organism evidence="2 3">
    <name type="scientific">Anaeroplasma bactoclasticum</name>
    <dbReference type="NCBI Taxonomy" id="2088"/>
    <lineage>
        <taxon>Bacteria</taxon>
        <taxon>Bacillati</taxon>
        <taxon>Mycoplasmatota</taxon>
        <taxon>Mollicutes</taxon>
        <taxon>Anaeroplasmatales</taxon>
        <taxon>Anaeroplasmataceae</taxon>
        <taxon>Anaeroplasma</taxon>
    </lineage>
</organism>
<dbReference type="AlphaFoldDB" id="A0A397RZU5"/>
<proteinExistence type="predicted"/>
<dbReference type="Proteomes" id="UP000266506">
    <property type="component" value="Unassembled WGS sequence"/>
</dbReference>
<evidence type="ECO:0000313" key="2">
    <source>
        <dbReference type="EMBL" id="RIA75861.1"/>
    </source>
</evidence>
<gene>
    <name evidence="2" type="ORF">EI71_01034</name>
</gene>
<feature type="domain" description="Transcobalamin-like C-terminal" evidence="1">
    <location>
        <begin position="93"/>
        <end position="152"/>
    </location>
</feature>
<reference evidence="2 3" key="1">
    <citation type="submission" date="2018-08" db="EMBL/GenBank/DDBJ databases">
        <title>Genomic Encyclopedia of Archaeal and Bacterial Type Strains, Phase II (KMG-II): from individual species to whole genera.</title>
        <authorList>
            <person name="Goeker M."/>
        </authorList>
    </citation>
    <scope>NUCLEOTIDE SEQUENCE [LARGE SCALE GENOMIC DNA]</scope>
    <source>
        <strain evidence="2 3">ATCC 27112</strain>
    </source>
</reference>
<dbReference type="Gene3D" id="2.170.130.30">
    <property type="match status" value="1"/>
</dbReference>
<sequence>MWDYLNAAGIRQENNYYKQGEMKKKLFAVPLALGMALGMAGCGNEAETTTTTEKTTVAPYYTTEWPKTYTIKVYDIDGELIGDKTVDLKECPTVNDALDKYFDVKKNGTFITSINNSVVDSNWYLNILENGKSSPVGVDELEANDGDVFEFKSECRNTKALDEYDVLVDKAIYHYAKNGLKTSLAASNSFLDSSYWQAMAVYLMENNGYDSNLFNNTLFTDAYKASLSGVDFKDMPNLTEWSTDANYAKWYYAARLFDVTNEDFTSNFSAYLEGLTKYRDEYSLPFTLSIAKEMNLDSKVSTELLNTTYRASVEYGTDGYTWELCGLALYNTLSDSDFEPLTLANVEAAVKQGLAAKDTSLSLFLLPLAAAKKNAREFMIEENTDIIKYLFDNHFDSYNYQFDMEKAEYDYSSNQIYASLMAYKVQRDKNKAVVLFA</sequence>
<dbReference type="EMBL" id="QXEV01000009">
    <property type="protein sequence ID" value="RIA75861.1"/>
    <property type="molecule type" value="Genomic_DNA"/>
</dbReference>
<keyword evidence="3" id="KW-1185">Reference proteome</keyword>
<protein>
    <submittedName>
        <fullName evidence="2">Uncharacterized protein DUF4430</fullName>
    </submittedName>
</protein>
<dbReference type="Pfam" id="PF14478">
    <property type="entry name" value="DUF4430"/>
    <property type="match status" value="1"/>
</dbReference>
<dbReference type="InterPro" id="IPR027954">
    <property type="entry name" value="Transcobalamin-like_C"/>
</dbReference>
<comment type="caution">
    <text evidence="2">The sequence shown here is derived from an EMBL/GenBank/DDBJ whole genome shotgun (WGS) entry which is preliminary data.</text>
</comment>
<accession>A0A397RZU5</accession>
<dbReference type="InParanoid" id="A0A397RZU5"/>
<evidence type="ECO:0000259" key="1">
    <source>
        <dbReference type="Pfam" id="PF14478"/>
    </source>
</evidence>
<name>A0A397RZU5_9MOLU</name>